<dbReference type="SUPFAM" id="SSF52540">
    <property type="entry name" value="P-loop containing nucleoside triphosphate hydrolases"/>
    <property type="match status" value="1"/>
</dbReference>
<comment type="catalytic activity">
    <reaction evidence="15">
        <text>Ni(2+)(out) + ATP + H2O = Ni(2+)(in) + ADP + phosphate + H(+)</text>
        <dbReference type="Rhea" id="RHEA:15557"/>
        <dbReference type="ChEBI" id="CHEBI:15377"/>
        <dbReference type="ChEBI" id="CHEBI:15378"/>
        <dbReference type="ChEBI" id="CHEBI:30616"/>
        <dbReference type="ChEBI" id="CHEBI:43474"/>
        <dbReference type="ChEBI" id="CHEBI:49786"/>
        <dbReference type="ChEBI" id="CHEBI:456216"/>
        <dbReference type="EC" id="7.2.2.11"/>
    </reaction>
    <physiologicalReaction direction="left-to-right" evidence="15">
        <dbReference type="Rhea" id="RHEA:15558"/>
    </physiologicalReaction>
</comment>
<dbReference type="Gene3D" id="3.40.50.300">
    <property type="entry name" value="P-loop containing nucleotide triphosphate hydrolases"/>
    <property type="match status" value="1"/>
</dbReference>
<evidence type="ECO:0000256" key="3">
    <source>
        <dbReference type="ARBA" id="ARBA00022448"/>
    </source>
</evidence>
<dbReference type="AlphaFoldDB" id="A0A7W5C9H3"/>
<evidence type="ECO:0000256" key="10">
    <source>
        <dbReference type="ARBA" id="ARBA00023112"/>
    </source>
</evidence>
<name>A0A7W5C9H3_9BACL</name>
<comment type="caution">
    <text evidence="17">The sequence shown here is derived from an EMBL/GenBank/DDBJ whole genome shotgun (WGS) entry which is preliminary data.</text>
</comment>
<dbReference type="PROSITE" id="PS50893">
    <property type="entry name" value="ABC_TRANSPORTER_2"/>
    <property type="match status" value="1"/>
</dbReference>
<dbReference type="GO" id="GO:0015413">
    <property type="term" value="F:ABC-type nickel transporter activity"/>
    <property type="evidence" value="ECO:0007669"/>
    <property type="project" value="UniProtKB-EC"/>
</dbReference>
<keyword evidence="11" id="KW-0472">Membrane</keyword>
<keyword evidence="8" id="KW-1278">Translocase</keyword>
<dbReference type="GO" id="GO:0005886">
    <property type="term" value="C:plasma membrane"/>
    <property type="evidence" value="ECO:0007669"/>
    <property type="project" value="UniProtKB-SubCell"/>
</dbReference>
<evidence type="ECO:0000256" key="6">
    <source>
        <dbReference type="ARBA" id="ARBA00022741"/>
    </source>
</evidence>
<accession>A0A7W5C9H3</accession>
<keyword evidence="9" id="KW-0406">Ion transport</keyword>
<evidence type="ECO:0000313" key="17">
    <source>
        <dbReference type="EMBL" id="MBB3153119.1"/>
    </source>
</evidence>
<keyword evidence="10" id="KW-0921">Nickel transport</keyword>
<dbReference type="SMART" id="SM00382">
    <property type="entry name" value="AAA"/>
    <property type="match status" value="1"/>
</dbReference>
<dbReference type="GO" id="GO:0005524">
    <property type="term" value="F:ATP binding"/>
    <property type="evidence" value="ECO:0007669"/>
    <property type="project" value="UniProtKB-KW"/>
</dbReference>
<evidence type="ECO:0000259" key="16">
    <source>
        <dbReference type="PROSITE" id="PS50893"/>
    </source>
</evidence>
<evidence type="ECO:0000256" key="2">
    <source>
        <dbReference type="ARBA" id="ARBA00005417"/>
    </source>
</evidence>
<gene>
    <name evidence="17" type="ORF">FHS16_003178</name>
</gene>
<evidence type="ECO:0000256" key="7">
    <source>
        <dbReference type="ARBA" id="ARBA00022840"/>
    </source>
</evidence>
<dbReference type="PANTHER" id="PTHR43297">
    <property type="entry name" value="OLIGOPEPTIDE TRANSPORT ATP-BINDING PROTEIN APPD"/>
    <property type="match status" value="1"/>
</dbReference>
<evidence type="ECO:0000256" key="1">
    <source>
        <dbReference type="ARBA" id="ARBA00004202"/>
    </source>
</evidence>
<sequence>MALLEVTQLSISFLQYTKGSRQQTVTVMENLDLAVNEGEIVAVVGASGSGKSLLAHAIMGILPANAVYSGSIRYGGELLDEHLLRQYRGNEIALVPQSVTYLNPLMRVGSQLQTKLDGKAQASERKGLFKRLGLGEHVNRLFPFQLSGGMARKVLVSTAAHSRSRLIIADEPTPGMHPADVAEALSHFKQLAEEGCAVLFITHDIEAAIQIANRVAVIYAGAVVEVAPASDFQGEGEQLRHPYSKALWQALPGNGFIPIAGSQPSKSMDLQGCLFADRCMSAVDSCMSKQPEPRQLRGGTVRCLHAT</sequence>
<dbReference type="Pfam" id="PF08352">
    <property type="entry name" value="oligo_HPY"/>
    <property type="match status" value="1"/>
</dbReference>
<protein>
    <recommendedName>
        <fullName evidence="14">Nickel import system ATP-binding protein NikD</fullName>
        <ecNumber evidence="13">7.2.2.11</ecNumber>
    </recommendedName>
</protein>
<reference evidence="17 18" key="1">
    <citation type="submission" date="2020-08" db="EMBL/GenBank/DDBJ databases">
        <title>Genomic Encyclopedia of Type Strains, Phase III (KMG-III): the genomes of soil and plant-associated and newly described type strains.</title>
        <authorList>
            <person name="Whitman W."/>
        </authorList>
    </citation>
    <scope>NUCLEOTIDE SEQUENCE [LARGE SCALE GENOMIC DNA]</scope>
    <source>
        <strain evidence="17 18">CECT 8234</strain>
    </source>
</reference>
<evidence type="ECO:0000256" key="4">
    <source>
        <dbReference type="ARBA" id="ARBA00022475"/>
    </source>
</evidence>
<dbReference type="RefSeq" id="WP_183564072.1">
    <property type="nucleotide sequence ID" value="NZ_CBCSLB010000015.1"/>
</dbReference>
<dbReference type="InterPro" id="IPR050388">
    <property type="entry name" value="ABC_Ni/Peptide_Import"/>
</dbReference>
<proteinExistence type="inferred from homology"/>
<keyword evidence="6" id="KW-0547">Nucleotide-binding</keyword>
<dbReference type="Proteomes" id="UP000518605">
    <property type="component" value="Unassembled WGS sequence"/>
</dbReference>
<dbReference type="GO" id="GO:0016887">
    <property type="term" value="F:ATP hydrolysis activity"/>
    <property type="evidence" value="ECO:0007669"/>
    <property type="project" value="InterPro"/>
</dbReference>
<organism evidence="17 18">
    <name type="scientific">Paenibacillus endophyticus</name>
    <dbReference type="NCBI Taxonomy" id="1294268"/>
    <lineage>
        <taxon>Bacteria</taxon>
        <taxon>Bacillati</taxon>
        <taxon>Bacillota</taxon>
        <taxon>Bacilli</taxon>
        <taxon>Bacillales</taxon>
        <taxon>Paenibacillaceae</taxon>
        <taxon>Paenibacillus</taxon>
    </lineage>
</organism>
<evidence type="ECO:0000313" key="18">
    <source>
        <dbReference type="Proteomes" id="UP000518605"/>
    </source>
</evidence>
<dbReference type="NCBIfam" id="TIGR01727">
    <property type="entry name" value="oligo_HPY"/>
    <property type="match status" value="1"/>
</dbReference>
<dbReference type="PROSITE" id="PS00211">
    <property type="entry name" value="ABC_TRANSPORTER_1"/>
    <property type="match status" value="1"/>
</dbReference>
<dbReference type="InterPro" id="IPR027417">
    <property type="entry name" value="P-loop_NTPase"/>
</dbReference>
<evidence type="ECO:0000256" key="14">
    <source>
        <dbReference type="ARBA" id="ARBA00044143"/>
    </source>
</evidence>
<dbReference type="EC" id="7.2.2.11" evidence="13"/>
<keyword evidence="3" id="KW-0813">Transport</keyword>
<keyword evidence="18" id="KW-1185">Reference proteome</keyword>
<dbReference type="Pfam" id="PF00005">
    <property type="entry name" value="ABC_tran"/>
    <property type="match status" value="1"/>
</dbReference>
<feature type="domain" description="ABC transporter" evidence="16">
    <location>
        <begin position="11"/>
        <end position="245"/>
    </location>
</feature>
<evidence type="ECO:0000256" key="5">
    <source>
        <dbReference type="ARBA" id="ARBA00022596"/>
    </source>
</evidence>
<keyword evidence="5" id="KW-0533">Nickel</keyword>
<dbReference type="GO" id="GO:0015833">
    <property type="term" value="P:peptide transport"/>
    <property type="evidence" value="ECO:0007669"/>
    <property type="project" value="InterPro"/>
</dbReference>
<comment type="subcellular location">
    <subcellularLocation>
        <location evidence="1">Cell membrane</location>
        <topology evidence="1">Peripheral membrane protein</topology>
    </subcellularLocation>
</comment>
<dbReference type="InterPro" id="IPR003593">
    <property type="entry name" value="AAA+_ATPase"/>
</dbReference>
<dbReference type="InterPro" id="IPR003439">
    <property type="entry name" value="ABC_transporter-like_ATP-bd"/>
</dbReference>
<evidence type="ECO:0000256" key="13">
    <source>
        <dbReference type="ARBA" id="ARBA00039098"/>
    </source>
</evidence>
<dbReference type="InterPro" id="IPR017871">
    <property type="entry name" value="ABC_transporter-like_CS"/>
</dbReference>
<evidence type="ECO:0000256" key="8">
    <source>
        <dbReference type="ARBA" id="ARBA00022967"/>
    </source>
</evidence>
<evidence type="ECO:0000256" key="12">
    <source>
        <dbReference type="ARBA" id="ARBA00038669"/>
    </source>
</evidence>
<evidence type="ECO:0000256" key="11">
    <source>
        <dbReference type="ARBA" id="ARBA00023136"/>
    </source>
</evidence>
<dbReference type="EMBL" id="JACHXW010000008">
    <property type="protein sequence ID" value="MBB3153119.1"/>
    <property type="molecule type" value="Genomic_DNA"/>
</dbReference>
<dbReference type="PANTHER" id="PTHR43297:SF13">
    <property type="entry name" value="NICKEL ABC TRANSPORTER, ATP-BINDING PROTEIN"/>
    <property type="match status" value="1"/>
</dbReference>
<keyword evidence="7 17" id="KW-0067">ATP-binding</keyword>
<keyword evidence="4" id="KW-1003">Cell membrane</keyword>
<dbReference type="InterPro" id="IPR013563">
    <property type="entry name" value="Oligopep_ABC_C"/>
</dbReference>
<comment type="subunit">
    <text evidence="12">The complex is composed of two ATP-binding proteins (NikD and NikE), two transmembrane proteins (NikB and NikC) and a solute-binding protein (NikA).</text>
</comment>
<evidence type="ECO:0000256" key="15">
    <source>
        <dbReference type="ARBA" id="ARBA00048610"/>
    </source>
</evidence>
<evidence type="ECO:0000256" key="9">
    <source>
        <dbReference type="ARBA" id="ARBA00023065"/>
    </source>
</evidence>
<comment type="similarity">
    <text evidence="2">Belongs to the ABC transporter superfamily.</text>
</comment>